<dbReference type="InterPro" id="IPR014710">
    <property type="entry name" value="RmlC-like_jellyroll"/>
</dbReference>
<keyword evidence="7" id="KW-1071">Ligand-gated ion channel</keyword>
<feature type="transmembrane region" description="Helical" evidence="10">
    <location>
        <begin position="244"/>
        <end position="262"/>
    </location>
</feature>
<feature type="transmembrane region" description="Helical" evidence="10">
    <location>
        <begin position="274"/>
        <end position="294"/>
    </location>
</feature>
<evidence type="ECO:0000256" key="4">
    <source>
        <dbReference type="ARBA" id="ARBA00022989"/>
    </source>
</evidence>
<keyword evidence="13" id="KW-1185">Reference proteome</keyword>
<dbReference type="Gene3D" id="1.10.287.630">
    <property type="entry name" value="Helix hairpin bin"/>
    <property type="match status" value="1"/>
</dbReference>
<reference evidence="12 13" key="1">
    <citation type="journal article" date="2024" name="Science">
        <title>Giant polyketide synthase enzymes in the biosynthesis of giant marine polyether toxins.</title>
        <authorList>
            <person name="Fallon T.R."/>
            <person name="Shende V.V."/>
            <person name="Wierzbicki I.H."/>
            <person name="Pendleton A.L."/>
            <person name="Watervoot N.F."/>
            <person name="Auber R.P."/>
            <person name="Gonzalez D.J."/>
            <person name="Wisecaver J.H."/>
            <person name="Moore B.S."/>
        </authorList>
    </citation>
    <scope>NUCLEOTIDE SEQUENCE [LARGE SCALE GENOMIC DNA]</scope>
    <source>
        <strain evidence="12 13">12B1</strain>
    </source>
</reference>
<name>A0AB34JVY1_PRYPA</name>
<dbReference type="SUPFAM" id="SSF51206">
    <property type="entry name" value="cAMP-binding domain-like"/>
    <property type="match status" value="1"/>
</dbReference>
<dbReference type="Pfam" id="PF00027">
    <property type="entry name" value="cNMP_binding"/>
    <property type="match status" value="1"/>
</dbReference>
<dbReference type="InterPro" id="IPR005821">
    <property type="entry name" value="Ion_trans_dom"/>
</dbReference>
<keyword evidence="5" id="KW-0406">Ion transport</keyword>
<evidence type="ECO:0000256" key="5">
    <source>
        <dbReference type="ARBA" id="ARBA00023065"/>
    </source>
</evidence>
<feature type="transmembrane region" description="Helical" evidence="10">
    <location>
        <begin position="322"/>
        <end position="344"/>
    </location>
</feature>
<feature type="transmembrane region" description="Helical" evidence="10">
    <location>
        <begin position="383"/>
        <end position="407"/>
    </location>
</feature>
<comment type="caution">
    <text evidence="12">The sequence shown here is derived from an EMBL/GenBank/DDBJ whole genome shotgun (WGS) entry which is preliminary data.</text>
</comment>
<accession>A0AB34JVY1</accession>
<dbReference type="AlphaFoldDB" id="A0AB34JVY1"/>
<dbReference type="InterPro" id="IPR000595">
    <property type="entry name" value="cNMP-bd_dom"/>
</dbReference>
<keyword evidence="3 10" id="KW-0812">Transmembrane</keyword>
<evidence type="ECO:0000313" key="12">
    <source>
        <dbReference type="EMBL" id="KAL1525002.1"/>
    </source>
</evidence>
<evidence type="ECO:0000256" key="3">
    <source>
        <dbReference type="ARBA" id="ARBA00022692"/>
    </source>
</evidence>
<keyword evidence="8" id="KW-0175">Coiled coil</keyword>
<gene>
    <name evidence="12" type="ORF">AB1Y20_019878</name>
</gene>
<evidence type="ECO:0000256" key="10">
    <source>
        <dbReference type="SAM" id="Phobius"/>
    </source>
</evidence>
<feature type="domain" description="Cyclic nucleotide-binding" evidence="11">
    <location>
        <begin position="583"/>
        <end position="683"/>
    </location>
</feature>
<dbReference type="Gene3D" id="1.10.287.70">
    <property type="match status" value="1"/>
</dbReference>
<sequence>MSRAGAPDAPPWSHARRRPLPRPSKVTSATGALSQVVSSMEAPGADLSAPISRREFAPLAHLVLQQHSVIMNLGAKQELLPGRAPSAASGSSPEMRQLQATQEMMQRQIEQLLELLAAKAENAPSRQRSKRLTFAESEPVRREVITSASLANAEATLQMAEESLRTAEERAPTMRSDSCASQITDISSELQSVIDQILSKKSFEKEVGARMTRTLTRAKAYADAVRWMDRHIPVFHPDAKITRIYSFLSTMLSIYILFVIPVEVAFNDSVDPEGSAISVVNIVADVLCVGRTLMRAHTGIYDRGVYLGSTHVILRRYLKNRVLLVLDLISCFPYSCISLALPPGSLERRLFLMLKVMYPLVPACGAVLDTFSTSYRSSFDPALVRVALMVLMLLASSHWFGCLWWLVGVEQADQDRDPSVTPWGPSPWVREQGFGVRYFQAFLWGVGMMTTQMPYDVLPSTALEVFVTVFSILVALLIANLTASSITSMLSSIDSRDAAYRAQMATLAEYMRAKGVDQKTAHRVIEFYRYGRCASFKEILASTTLPQLPMELTAELHAQLHRSLIRKCPIFDTRKFPIRVVINLLHKLQPMIGVPRQLIIQEGHSNSDFFIIERGTVRVWKNFFHPQTRTLLRTLYDNDFFGERSILAAWEKGGNADTATATCECLGFCDMLVLDFASFKQTLEDDGIDLKTGSETIKKMTFQRDERVKLSREPAEQSDQDNLHC</sequence>
<dbReference type="SUPFAM" id="SSF81324">
    <property type="entry name" value="Voltage-gated potassium channels"/>
    <property type="match status" value="1"/>
</dbReference>
<evidence type="ECO:0000313" key="13">
    <source>
        <dbReference type="Proteomes" id="UP001515480"/>
    </source>
</evidence>
<evidence type="ECO:0000256" key="7">
    <source>
        <dbReference type="ARBA" id="ARBA00023286"/>
    </source>
</evidence>
<dbReference type="Proteomes" id="UP001515480">
    <property type="component" value="Unassembled WGS sequence"/>
</dbReference>
<evidence type="ECO:0000256" key="9">
    <source>
        <dbReference type="SAM" id="MobiDB-lite"/>
    </source>
</evidence>
<keyword evidence="7" id="KW-0407">Ion channel</keyword>
<organism evidence="12 13">
    <name type="scientific">Prymnesium parvum</name>
    <name type="common">Toxic golden alga</name>
    <dbReference type="NCBI Taxonomy" id="97485"/>
    <lineage>
        <taxon>Eukaryota</taxon>
        <taxon>Haptista</taxon>
        <taxon>Haptophyta</taxon>
        <taxon>Prymnesiophyceae</taxon>
        <taxon>Prymnesiales</taxon>
        <taxon>Prymnesiaceae</taxon>
        <taxon>Prymnesium</taxon>
    </lineage>
</organism>
<dbReference type="EMBL" id="JBGBPQ010000004">
    <property type="protein sequence ID" value="KAL1525002.1"/>
    <property type="molecule type" value="Genomic_DNA"/>
</dbReference>
<dbReference type="InterPro" id="IPR050866">
    <property type="entry name" value="CNG_cation_channel"/>
</dbReference>
<evidence type="ECO:0000259" key="11">
    <source>
        <dbReference type="PROSITE" id="PS50042"/>
    </source>
</evidence>
<dbReference type="Gene3D" id="2.60.120.10">
    <property type="entry name" value="Jelly Rolls"/>
    <property type="match status" value="1"/>
</dbReference>
<dbReference type="GO" id="GO:0044877">
    <property type="term" value="F:protein-containing complex binding"/>
    <property type="evidence" value="ECO:0007669"/>
    <property type="project" value="TreeGrafter"/>
</dbReference>
<dbReference type="PANTHER" id="PTHR45638">
    <property type="entry name" value="CYCLIC NUCLEOTIDE-GATED CATION CHANNEL SUBUNIT A"/>
    <property type="match status" value="1"/>
</dbReference>
<dbReference type="CDD" id="cd00038">
    <property type="entry name" value="CAP_ED"/>
    <property type="match status" value="1"/>
</dbReference>
<keyword evidence="4 10" id="KW-1133">Transmembrane helix</keyword>
<evidence type="ECO:0000256" key="6">
    <source>
        <dbReference type="ARBA" id="ARBA00023136"/>
    </source>
</evidence>
<evidence type="ECO:0000256" key="1">
    <source>
        <dbReference type="ARBA" id="ARBA00004141"/>
    </source>
</evidence>
<evidence type="ECO:0000256" key="8">
    <source>
        <dbReference type="SAM" id="Coils"/>
    </source>
</evidence>
<dbReference type="GO" id="GO:0016020">
    <property type="term" value="C:membrane"/>
    <property type="evidence" value="ECO:0007669"/>
    <property type="project" value="UniProtKB-SubCell"/>
</dbReference>
<dbReference type="GO" id="GO:0005221">
    <property type="term" value="F:intracellularly cyclic nucleotide-activated monoatomic cation channel activity"/>
    <property type="evidence" value="ECO:0007669"/>
    <property type="project" value="InterPro"/>
</dbReference>
<dbReference type="Pfam" id="PF00520">
    <property type="entry name" value="Ion_trans"/>
    <property type="match status" value="1"/>
</dbReference>
<keyword evidence="2" id="KW-0813">Transport</keyword>
<protein>
    <recommendedName>
        <fullName evidence="11">Cyclic nucleotide-binding domain-containing protein</fullName>
    </recommendedName>
</protein>
<dbReference type="InterPro" id="IPR018490">
    <property type="entry name" value="cNMP-bd_dom_sf"/>
</dbReference>
<feature type="transmembrane region" description="Helical" evidence="10">
    <location>
        <begin position="457"/>
        <end position="479"/>
    </location>
</feature>
<dbReference type="PANTHER" id="PTHR45638:SF11">
    <property type="entry name" value="CYCLIC NUCLEOTIDE-GATED CATION CHANNEL SUBUNIT A"/>
    <property type="match status" value="1"/>
</dbReference>
<dbReference type="SMART" id="SM00100">
    <property type="entry name" value="cNMP"/>
    <property type="match status" value="1"/>
</dbReference>
<feature type="region of interest" description="Disordered" evidence="9">
    <location>
        <begin position="1"/>
        <end position="33"/>
    </location>
</feature>
<feature type="coiled-coil region" evidence="8">
    <location>
        <begin position="95"/>
        <end position="122"/>
    </location>
</feature>
<proteinExistence type="predicted"/>
<comment type="subcellular location">
    <subcellularLocation>
        <location evidence="1">Membrane</location>
        <topology evidence="1">Multi-pass membrane protein</topology>
    </subcellularLocation>
</comment>
<evidence type="ECO:0000256" key="2">
    <source>
        <dbReference type="ARBA" id="ARBA00022448"/>
    </source>
</evidence>
<dbReference type="PROSITE" id="PS50042">
    <property type="entry name" value="CNMP_BINDING_3"/>
    <property type="match status" value="1"/>
</dbReference>
<keyword evidence="6 10" id="KW-0472">Membrane</keyword>